<reference evidence="2" key="2">
    <citation type="submission" date="2020-09" db="EMBL/GenBank/DDBJ databases">
        <authorList>
            <person name="Sun Q."/>
            <person name="Zhou Y."/>
        </authorList>
    </citation>
    <scope>NUCLEOTIDE SEQUENCE</scope>
    <source>
        <strain evidence="2">CGMCC 4.7278</strain>
    </source>
</reference>
<gene>
    <name evidence="2" type="ORF">GCM10011591_02010</name>
</gene>
<keyword evidence="3" id="KW-1185">Reference proteome</keyword>
<evidence type="ECO:0000313" key="2">
    <source>
        <dbReference type="EMBL" id="GGK33938.1"/>
    </source>
</evidence>
<dbReference type="Proteomes" id="UP000612956">
    <property type="component" value="Unassembled WGS sequence"/>
</dbReference>
<evidence type="ECO:0000256" key="1">
    <source>
        <dbReference type="SAM" id="MobiDB-lite"/>
    </source>
</evidence>
<dbReference type="RefSeq" id="WP_188826803.1">
    <property type="nucleotide sequence ID" value="NZ_BMMW01000001.1"/>
</dbReference>
<organism evidence="2 3">
    <name type="scientific">Nocardia camponoti</name>
    <dbReference type="NCBI Taxonomy" id="1616106"/>
    <lineage>
        <taxon>Bacteria</taxon>
        <taxon>Bacillati</taxon>
        <taxon>Actinomycetota</taxon>
        <taxon>Actinomycetes</taxon>
        <taxon>Mycobacteriales</taxon>
        <taxon>Nocardiaceae</taxon>
        <taxon>Nocardia</taxon>
    </lineage>
</organism>
<proteinExistence type="predicted"/>
<feature type="region of interest" description="Disordered" evidence="1">
    <location>
        <begin position="88"/>
        <end position="117"/>
    </location>
</feature>
<sequence>MPGGNEPAVRYFALIDDERGYLDGVRARRITGLVRRTDTRTVPTDEALGADFTWRPTDYLRRYNPRTDGPHEEISVESAEQFIASWRASSAERATNRSAAGSLPDPAAPGSVDRSAD</sequence>
<accession>A0A917Q8A7</accession>
<evidence type="ECO:0000313" key="3">
    <source>
        <dbReference type="Proteomes" id="UP000612956"/>
    </source>
</evidence>
<name>A0A917Q8A7_9NOCA</name>
<reference evidence="2" key="1">
    <citation type="journal article" date="2014" name="Int. J. Syst. Evol. Microbiol.">
        <title>Complete genome sequence of Corynebacterium casei LMG S-19264T (=DSM 44701T), isolated from a smear-ripened cheese.</title>
        <authorList>
            <consortium name="US DOE Joint Genome Institute (JGI-PGF)"/>
            <person name="Walter F."/>
            <person name="Albersmeier A."/>
            <person name="Kalinowski J."/>
            <person name="Ruckert C."/>
        </authorList>
    </citation>
    <scope>NUCLEOTIDE SEQUENCE</scope>
    <source>
        <strain evidence="2">CGMCC 4.7278</strain>
    </source>
</reference>
<protein>
    <submittedName>
        <fullName evidence="2">Uncharacterized protein</fullName>
    </submittedName>
</protein>
<comment type="caution">
    <text evidence="2">The sequence shown here is derived from an EMBL/GenBank/DDBJ whole genome shotgun (WGS) entry which is preliminary data.</text>
</comment>
<dbReference type="EMBL" id="BMMW01000001">
    <property type="protein sequence ID" value="GGK33938.1"/>
    <property type="molecule type" value="Genomic_DNA"/>
</dbReference>
<dbReference type="AlphaFoldDB" id="A0A917Q8A7"/>